<evidence type="ECO:0000256" key="2">
    <source>
        <dbReference type="SAM" id="Phobius"/>
    </source>
</evidence>
<dbReference type="HOGENOM" id="CLU_018402_0_0_1"/>
<dbReference type="Pfam" id="PF20153">
    <property type="entry name" value="DUF6535"/>
    <property type="match status" value="1"/>
</dbReference>
<feature type="compositionally biased region" description="Basic and acidic residues" evidence="1">
    <location>
        <begin position="21"/>
        <end position="32"/>
    </location>
</feature>
<feature type="domain" description="DUF6535" evidence="3">
    <location>
        <begin position="86"/>
        <end position="263"/>
    </location>
</feature>
<accession>A0A067TIW3</accession>
<feature type="transmembrane region" description="Helical" evidence="2">
    <location>
        <begin position="242"/>
        <end position="265"/>
    </location>
</feature>
<dbReference type="OrthoDB" id="3219854at2759"/>
<dbReference type="InterPro" id="IPR045338">
    <property type="entry name" value="DUF6535"/>
</dbReference>
<feature type="transmembrane region" description="Helical" evidence="2">
    <location>
        <begin position="184"/>
        <end position="206"/>
    </location>
</feature>
<evidence type="ECO:0000259" key="3">
    <source>
        <dbReference type="Pfam" id="PF20153"/>
    </source>
</evidence>
<feature type="region of interest" description="Disordered" evidence="1">
    <location>
        <begin position="1"/>
        <end position="65"/>
    </location>
</feature>
<keyword evidence="2" id="KW-0472">Membrane</keyword>
<keyword evidence="2" id="KW-0812">Transmembrane</keyword>
<dbReference type="AlphaFoldDB" id="A0A067TIW3"/>
<dbReference type="STRING" id="685588.A0A067TIW3"/>
<dbReference type="Proteomes" id="UP000027222">
    <property type="component" value="Unassembled WGS sequence"/>
</dbReference>
<sequence>MSRSRTWKAQREEPLLGEQEQDTKGGQSERPHRTASSRSTRSGARPGNHDPDEEKHEGREHFESPKKWNLDDPFLYAPPKLDRDPWSILLEPLMKKDKRQCDAWKEEVQNLLIFAGLFSAVVTAFIVESYKTLKPDPNDNIISLLSVIANRLDNNTLSTSILPSPVGIRSSFSPTMSAIRINNFWFISLVLSLATVLFGIISLQWIREHQNYPNLPPKESFALFNLRSDGLKRWHIPKIFTTLPLLLQSALILFLAGIVDFLLTFGDDAVAIPVSIVTGLVLLFLIATTVLPALQSILLYLPYLYSRTSKTPPPQCPYKSPQAHAFRAILSSIIRLCVKISTRHNLSRKHGHTYGFKRTNFDIFVLITWTKTTWTEFDMAWLRLRDQFVQRSYHRLSDRYAHNIDHDAPVFDLIQALMATVHSRETDFIPNSLVAQYHCFAEISRWITKRDLLFGEAHPHAVLQANAYFRDIMKDNRIDCNSSLSNFFNFTAYSESWGAADFWPGITRVSKLLHQENMVLFLDELETFRYQDFAGLFEDHMLEVAMRLSTVVHLEEYERYADAAWPNCLSVYHRISFHLGRDSEYDLFFWQWVNNFSVFFQGAARILPPYFPGGTLHAYPDTTKYIDAAACVSLHKTFSSASGLRTAIQGKFVETFQLIVESLEEQMSSPGFCEPSLLFYLTALYLHANQKHDATRHNCLDGLSLTMKAYKEKTIDAGIINRDLEKIYGRQPDLFGDPGDPARFSPDWWDFSKDPNGVDGSILSSRLSMRNAAAAASLFKSDL</sequence>
<feature type="transmembrane region" description="Helical" evidence="2">
    <location>
        <begin position="271"/>
        <end position="301"/>
    </location>
</feature>
<keyword evidence="2" id="KW-1133">Transmembrane helix</keyword>
<evidence type="ECO:0000313" key="5">
    <source>
        <dbReference type="Proteomes" id="UP000027222"/>
    </source>
</evidence>
<evidence type="ECO:0000313" key="4">
    <source>
        <dbReference type="EMBL" id="KDR83165.1"/>
    </source>
</evidence>
<protein>
    <recommendedName>
        <fullName evidence="3">DUF6535 domain-containing protein</fullName>
    </recommendedName>
</protein>
<proteinExistence type="predicted"/>
<dbReference type="EMBL" id="KL142369">
    <property type="protein sequence ID" value="KDR83165.1"/>
    <property type="molecule type" value="Genomic_DNA"/>
</dbReference>
<keyword evidence="5" id="KW-1185">Reference proteome</keyword>
<feature type="compositionally biased region" description="Low complexity" evidence="1">
    <location>
        <begin position="34"/>
        <end position="46"/>
    </location>
</feature>
<evidence type="ECO:0000256" key="1">
    <source>
        <dbReference type="SAM" id="MobiDB-lite"/>
    </source>
</evidence>
<reference evidence="5" key="1">
    <citation type="journal article" date="2014" name="Proc. Natl. Acad. Sci. U.S.A.">
        <title>Extensive sampling of basidiomycete genomes demonstrates inadequacy of the white-rot/brown-rot paradigm for wood decay fungi.</title>
        <authorList>
            <person name="Riley R."/>
            <person name="Salamov A.A."/>
            <person name="Brown D.W."/>
            <person name="Nagy L.G."/>
            <person name="Floudas D."/>
            <person name="Held B.W."/>
            <person name="Levasseur A."/>
            <person name="Lombard V."/>
            <person name="Morin E."/>
            <person name="Otillar R."/>
            <person name="Lindquist E.A."/>
            <person name="Sun H."/>
            <person name="LaButti K.M."/>
            <person name="Schmutz J."/>
            <person name="Jabbour D."/>
            <person name="Luo H."/>
            <person name="Baker S.E."/>
            <person name="Pisabarro A.G."/>
            <person name="Walton J.D."/>
            <person name="Blanchette R.A."/>
            <person name="Henrissat B."/>
            <person name="Martin F."/>
            <person name="Cullen D."/>
            <person name="Hibbett D.S."/>
            <person name="Grigoriev I.V."/>
        </authorList>
    </citation>
    <scope>NUCLEOTIDE SEQUENCE [LARGE SCALE GENOMIC DNA]</scope>
    <source>
        <strain evidence="5">CBS 339.88</strain>
    </source>
</reference>
<feature type="compositionally biased region" description="Basic and acidic residues" evidence="1">
    <location>
        <begin position="47"/>
        <end position="65"/>
    </location>
</feature>
<gene>
    <name evidence="4" type="ORF">GALMADRAFT_238997</name>
</gene>
<name>A0A067TIW3_GALM3</name>
<organism evidence="4 5">
    <name type="scientific">Galerina marginata (strain CBS 339.88)</name>
    <dbReference type="NCBI Taxonomy" id="685588"/>
    <lineage>
        <taxon>Eukaryota</taxon>
        <taxon>Fungi</taxon>
        <taxon>Dikarya</taxon>
        <taxon>Basidiomycota</taxon>
        <taxon>Agaricomycotina</taxon>
        <taxon>Agaricomycetes</taxon>
        <taxon>Agaricomycetidae</taxon>
        <taxon>Agaricales</taxon>
        <taxon>Agaricineae</taxon>
        <taxon>Strophariaceae</taxon>
        <taxon>Galerina</taxon>
    </lineage>
</organism>